<sequence length="61" mass="6795">MEDVLDVYQKPYDKNYPVVCMDESSKQLHKGKLANIATKPGSSVRSAPFSSGGGHKYYHSF</sequence>
<accession>A0A1D2QMD4</accession>
<comment type="caution">
    <text evidence="2">The sequence shown here is derived from an EMBL/GenBank/DDBJ whole genome shotgun (WGS) entry which is preliminary data.</text>
</comment>
<name>A0A1D2QMD4_9GAMM</name>
<evidence type="ECO:0000256" key="1">
    <source>
        <dbReference type="SAM" id="MobiDB-lite"/>
    </source>
</evidence>
<evidence type="ECO:0008006" key="4">
    <source>
        <dbReference type="Google" id="ProtNLM"/>
    </source>
</evidence>
<feature type="region of interest" description="Disordered" evidence="1">
    <location>
        <begin position="41"/>
        <end position="61"/>
    </location>
</feature>
<proteinExistence type="predicted"/>
<gene>
    <name evidence="2" type="ORF">AB835_12615</name>
</gene>
<evidence type="ECO:0000313" key="3">
    <source>
        <dbReference type="Proteomes" id="UP000242502"/>
    </source>
</evidence>
<evidence type="ECO:0000313" key="2">
    <source>
        <dbReference type="EMBL" id="ODS22736.1"/>
    </source>
</evidence>
<protein>
    <recommendedName>
        <fullName evidence="4">Tc1-like transposase DDE domain-containing protein</fullName>
    </recommendedName>
</protein>
<organism evidence="2 3">
    <name type="scientific">Candidatus Endobugula sertula</name>
    <name type="common">Bugula neritina bacterial symbiont</name>
    <dbReference type="NCBI Taxonomy" id="62101"/>
    <lineage>
        <taxon>Bacteria</taxon>
        <taxon>Pseudomonadati</taxon>
        <taxon>Pseudomonadota</taxon>
        <taxon>Gammaproteobacteria</taxon>
        <taxon>Cellvibrionales</taxon>
        <taxon>Cellvibrionaceae</taxon>
        <taxon>Candidatus Endobugula</taxon>
    </lineage>
</organism>
<reference evidence="2 3" key="1">
    <citation type="journal article" date="2016" name="Appl. Environ. Microbiol.">
        <title>Lack of Overt Genome Reduction in the Bryostatin-Producing Bryozoan Symbiont "Candidatus Endobugula sertula".</title>
        <authorList>
            <person name="Miller I.J."/>
            <person name="Vanee N."/>
            <person name="Fong S.S."/>
            <person name="Lim-Fong G.E."/>
            <person name="Kwan J.C."/>
        </authorList>
    </citation>
    <scope>NUCLEOTIDE SEQUENCE [LARGE SCALE GENOMIC DNA]</scope>
    <source>
        <strain evidence="2">AB1-4</strain>
    </source>
</reference>
<dbReference type="EMBL" id="MDLC01000055">
    <property type="protein sequence ID" value="ODS22736.1"/>
    <property type="molecule type" value="Genomic_DNA"/>
</dbReference>
<dbReference type="AlphaFoldDB" id="A0A1D2QMD4"/>
<dbReference type="Proteomes" id="UP000242502">
    <property type="component" value="Unassembled WGS sequence"/>
</dbReference>